<gene>
    <name evidence="1" type="ORF">O1611_g5651</name>
</gene>
<protein>
    <submittedName>
        <fullName evidence="1">Uncharacterized protein</fullName>
    </submittedName>
</protein>
<evidence type="ECO:0000313" key="1">
    <source>
        <dbReference type="EMBL" id="KAJ8127983.1"/>
    </source>
</evidence>
<proteinExistence type="predicted"/>
<evidence type="ECO:0000313" key="2">
    <source>
        <dbReference type="Proteomes" id="UP001153332"/>
    </source>
</evidence>
<dbReference type="EMBL" id="JAPUUL010001225">
    <property type="protein sequence ID" value="KAJ8127983.1"/>
    <property type="molecule type" value="Genomic_DNA"/>
</dbReference>
<keyword evidence="2" id="KW-1185">Reference proteome</keyword>
<dbReference type="Proteomes" id="UP001153332">
    <property type="component" value="Unassembled WGS sequence"/>
</dbReference>
<accession>A0ACC2JKE5</accession>
<organism evidence="1 2">
    <name type="scientific">Lasiodiplodia mahajangana</name>
    <dbReference type="NCBI Taxonomy" id="1108764"/>
    <lineage>
        <taxon>Eukaryota</taxon>
        <taxon>Fungi</taxon>
        <taxon>Dikarya</taxon>
        <taxon>Ascomycota</taxon>
        <taxon>Pezizomycotina</taxon>
        <taxon>Dothideomycetes</taxon>
        <taxon>Dothideomycetes incertae sedis</taxon>
        <taxon>Botryosphaeriales</taxon>
        <taxon>Botryosphaeriaceae</taxon>
        <taxon>Lasiodiplodia</taxon>
    </lineage>
</organism>
<name>A0ACC2JKE5_9PEZI</name>
<sequence length="507" mass="58077">MFLKRIPIDDADFNQSFIHAMKITLDLGYRYIWIDSLCIIQQDASDWETECPRMGFIYLNGDCNLCANGVPGTDKAIMCDRDPTIHTPALIKVQGVGSRYVVHIPGDQQSAQMHSKQIYAPPLFQRGWIVQEQVMAPRSLHFMEDKLAWVCSQFYGTELWPSGVPEGWIDWAHRNGKNIVRRLLAFEDKMIGSMPTPPLDHVVQWGSPCRKESRELHLYPNPFEPNQIGWFVFSWYWHIAGPYTATQLTKPNDVLPALSGMATIFQGKLGCRYYAGHWESGLLESLLWIVNTDGRKNRGPRSQSRPEQSQDLRPYVAPTWSWASRKLNSTSKLDFPFPEPAENRSYRPVSQVADVSVLPATSDRLGALRGGYLTIHGPVSRLFVDGQDNLGYYSIRLFDRFPSKVQIYADDPSYLSDILQTYYLPQRTRPFPSGIPQNCEVYLLPLTWVPQLQEINGLLLLRYGPHDYIRAGKILIFASQPHMDPYATSAQVESLWRSEPKYQMRIL</sequence>
<comment type="caution">
    <text evidence="1">The sequence shown here is derived from an EMBL/GenBank/DDBJ whole genome shotgun (WGS) entry which is preliminary data.</text>
</comment>
<reference evidence="1" key="1">
    <citation type="submission" date="2022-12" db="EMBL/GenBank/DDBJ databases">
        <title>Genome Sequence of Lasiodiplodia mahajangana.</title>
        <authorList>
            <person name="Buettner E."/>
        </authorList>
    </citation>
    <scope>NUCLEOTIDE SEQUENCE</scope>
    <source>
        <strain evidence="1">VT137</strain>
    </source>
</reference>